<dbReference type="InterPro" id="IPR058548">
    <property type="entry name" value="MlaB-like_STAS"/>
</dbReference>
<dbReference type="InterPro" id="IPR002645">
    <property type="entry name" value="STAS_dom"/>
</dbReference>
<feature type="domain" description="STAS" evidence="1">
    <location>
        <begin position="28"/>
        <end position="102"/>
    </location>
</feature>
<dbReference type="Gene3D" id="3.30.750.24">
    <property type="entry name" value="STAS domain"/>
    <property type="match status" value="1"/>
</dbReference>
<dbReference type="Pfam" id="PF13466">
    <property type="entry name" value="STAS_2"/>
    <property type="match status" value="1"/>
</dbReference>
<dbReference type="EMBL" id="JAQOSK010000001">
    <property type="protein sequence ID" value="MDC2953215.1"/>
    <property type="molecule type" value="Genomic_DNA"/>
</dbReference>
<comment type="caution">
    <text evidence="2">The sequence shown here is derived from an EMBL/GenBank/DDBJ whole genome shotgun (WGS) entry which is preliminary data.</text>
</comment>
<accession>A0ABT5FL07</accession>
<dbReference type="Proteomes" id="UP001221328">
    <property type="component" value="Unassembled WGS sequence"/>
</dbReference>
<organism evidence="2 3">
    <name type="scientific">Streptomyces gilvifuscus</name>
    <dbReference type="NCBI Taxonomy" id="1550617"/>
    <lineage>
        <taxon>Bacteria</taxon>
        <taxon>Bacillati</taxon>
        <taxon>Actinomycetota</taxon>
        <taxon>Actinomycetes</taxon>
        <taxon>Kitasatosporales</taxon>
        <taxon>Streptomycetaceae</taxon>
        <taxon>Streptomyces</taxon>
    </lineage>
</organism>
<protein>
    <submittedName>
        <fullName evidence="2">STAS domain-containing protein</fullName>
    </submittedName>
</protein>
<sequence>MDVPYRVRPGPSRAPRLTVFPLPDGAGLSVGGEVGLATLSQWEGALSRAARDSRPVYRLELSALTFVDVAGTDALAAAAQSLDEGRRIVLQQPPISLRRLLDLFWPGIPTIEVPSS</sequence>
<gene>
    <name evidence="2" type="ORF">PO587_01960</name>
</gene>
<name>A0ABT5FL07_9ACTN</name>
<keyword evidence="3" id="KW-1185">Reference proteome</keyword>
<dbReference type="PROSITE" id="PS50801">
    <property type="entry name" value="STAS"/>
    <property type="match status" value="1"/>
</dbReference>
<reference evidence="2 3" key="1">
    <citation type="journal article" date="2015" name="Int. J. Syst. Evol. Microbiol.">
        <title>Streptomyces gilvifuscus sp. nov., an actinomycete that produces antibacterial compounds isolated from soil.</title>
        <authorList>
            <person name="Nguyen T.M."/>
            <person name="Kim J."/>
        </authorList>
    </citation>
    <scope>NUCLEOTIDE SEQUENCE [LARGE SCALE GENOMIC DNA]</scope>
    <source>
        <strain evidence="2 3">T113</strain>
    </source>
</reference>
<dbReference type="SUPFAM" id="SSF52091">
    <property type="entry name" value="SpoIIaa-like"/>
    <property type="match status" value="1"/>
</dbReference>
<dbReference type="RefSeq" id="WP_200700992.1">
    <property type="nucleotide sequence ID" value="NZ_JAQOSK010000001.1"/>
</dbReference>
<proteinExistence type="predicted"/>
<evidence type="ECO:0000259" key="1">
    <source>
        <dbReference type="PROSITE" id="PS50801"/>
    </source>
</evidence>
<evidence type="ECO:0000313" key="3">
    <source>
        <dbReference type="Proteomes" id="UP001221328"/>
    </source>
</evidence>
<dbReference type="InterPro" id="IPR036513">
    <property type="entry name" value="STAS_dom_sf"/>
</dbReference>
<evidence type="ECO:0000313" key="2">
    <source>
        <dbReference type="EMBL" id="MDC2953215.1"/>
    </source>
</evidence>